<keyword evidence="5 13" id="KW-0444">Lipid biosynthesis</keyword>
<dbReference type="Pfam" id="PF02606">
    <property type="entry name" value="LpxK"/>
    <property type="match status" value="1"/>
</dbReference>
<evidence type="ECO:0000256" key="4">
    <source>
        <dbReference type="ARBA" id="ARBA00016436"/>
    </source>
</evidence>
<evidence type="ECO:0000256" key="1">
    <source>
        <dbReference type="ARBA" id="ARBA00002274"/>
    </source>
</evidence>
<dbReference type="SUPFAM" id="SSF52540">
    <property type="entry name" value="P-loop containing nucleoside triphosphate hydrolases"/>
    <property type="match status" value="1"/>
</dbReference>
<gene>
    <name evidence="13 14" type="primary">lpxK</name>
    <name evidence="14" type="ORF">FIM25_04110</name>
</gene>
<evidence type="ECO:0000256" key="9">
    <source>
        <dbReference type="ARBA" id="ARBA00022777"/>
    </source>
</evidence>
<proteinExistence type="inferred from homology"/>
<keyword evidence="10 13" id="KW-0067">ATP-binding</keyword>
<evidence type="ECO:0000313" key="14">
    <source>
        <dbReference type="EMBL" id="TYT75629.1"/>
    </source>
</evidence>
<comment type="catalytic activity">
    <reaction evidence="13">
        <text>a lipid A disaccharide + ATP = a lipid IVA + ADP + H(+)</text>
        <dbReference type="Rhea" id="RHEA:67840"/>
        <dbReference type="ChEBI" id="CHEBI:15378"/>
        <dbReference type="ChEBI" id="CHEBI:30616"/>
        <dbReference type="ChEBI" id="CHEBI:176343"/>
        <dbReference type="ChEBI" id="CHEBI:176425"/>
        <dbReference type="ChEBI" id="CHEBI:456216"/>
        <dbReference type="EC" id="2.7.1.130"/>
    </reaction>
</comment>
<dbReference type="RefSeq" id="WP_139446590.1">
    <property type="nucleotide sequence ID" value="NZ_VDMB01000003.1"/>
</dbReference>
<sequence>MLKQKIAERIYRPARNRDAGDYLFSFFESLYGLGLGLKNRHLDKSQKKRLPVPVISVGNVVAGGTGKTPMVRTLAHMFADEGFRVAVLSRGYGGKLVKKGGRVSDGKEVFLGADMAGDEPCLLAATSPASVYVGADRYRSGLRAVSDGAEILLLDDGFQHRNMHRDLDIVLLDSRHPFGNGRLLPRGSLREKPSALLRAHALVFTRCDGEESAHEGLCRWAETAGIPVFFSRHAQVGMDGQAVLPVSSGKVLAFSALADDRSFVEGLLEKGWNVGGVLKFPDHHPYGPSAMDQLADKARNMGAEALVTTAKDAVKLPDPSVWPLPLYVVDVRMDFLNPSLFSKWLKGETEKILEAGK</sequence>
<evidence type="ECO:0000256" key="2">
    <source>
        <dbReference type="ARBA" id="ARBA00004870"/>
    </source>
</evidence>
<keyword evidence="15" id="KW-1185">Reference proteome</keyword>
<dbReference type="GO" id="GO:0009244">
    <property type="term" value="P:lipopolysaccharide core region biosynthetic process"/>
    <property type="evidence" value="ECO:0007669"/>
    <property type="project" value="TreeGrafter"/>
</dbReference>
<keyword evidence="8 13" id="KW-0547">Nucleotide-binding</keyword>
<dbReference type="InterPro" id="IPR003758">
    <property type="entry name" value="LpxK"/>
</dbReference>
<keyword evidence="9 13" id="KW-0418">Kinase</keyword>
<evidence type="ECO:0000256" key="5">
    <source>
        <dbReference type="ARBA" id="ARBA00022516"/>
    </source>
</evidence>
<dbReference type="EMBL" id="VDMB01000003">
    <property type="protein sequence ID" value="TYT75629.1"/>
    <property type="molecule type" value="Genomic_DNA"/>
</dbReference>
<dbReference type="GO" id="GO:0005886">
    <property type="term" value="C:plasma membrane"/>
    <property type="evidence" value="ECO:0007669"/>
    <property type="project" value="TreeGrafter"/>
</dbReference>
<keyword evidence="11 13" id="KW-0443">Lipid metabolism</keyword>
<dbReference type="Proteomes" id="UP000321899">
    <property type="component" value="Unassembled WGS sequence"/>
</dbReference>
<organism evidence="14 15">
    <name type="scientific">Desulfobotulus mexicanus</name>
    <dbReference type="NCBI Taxonomy" id="2586642"/>
    <lineage>
        <taxon>Bacteria</taxon>
        <taxon>Pseudomonadati</taxon>
        <taxon>Thermodesulfobacteriota</taxon>
        <taxon>Desulfobacteria</taxon>
        <taxon>Desulfobacterales</taxon>
        <taxon>Desulfobacteraceae</taxon>
        <taxon>Desulfobotulus</taxon>
    </lineage>
</organism>
<evidence type="ECO:0000256" key="7">
    <source>
        <dbReference type="ARBA" id="ARBA00022679"/>
    </source>
</evidence>
<dbReference type="PANTHER" id="PTHR42724:SF1">
    <property type="entry name" value="TETRAACYLDISACCHARIDE 4'-KINASE, MITOCHONDRIAL-RELATED"/>
    <property type="match status" value="1"/>
</dbReference>
<reference evidence="14 15" key="1">
    <citation type="submission" date="2019-06" db="EMBL/GenBank/DDBJ databases">
        <title>Desulfobotulus mexicanus sp. nov., a novel sulfate-reducing bacterium isolated from the sediment of an alkaline crater lake in Mexico.</title>
        <authorList>
            <person name="Hirschler-Rea A."/>
        </authorList>
    </citation>
    <scope>NUCLEOTIDE SEQUENCE [LARGE SCALE GENOMIC DNA]</scope>
    <source>
        <strain evidence="14 15">PAR22N</strain>
    </source>
</reference>
<evidence type="ECO:0000256" key="12">
    <source>
        <dbReference type="ARBA" id="ARBA00029757"/>
    </source>
</evidence>
<name>A0A5Q4VD54_9BACT</name>
<protein>
    <recommendedName>
        <fullName evidence="4 13">Tetraacyldisaccharide 4'-kinase</fullName>
        <ecNumber evidence="3 13">2.7.1.130</ecNumber>
    </recommendedName>
    <alternativeName>
        <fullName evidence="12 13">Lipid A 4'-kinase</fullName>
    </alternativeName>
</protein>
<dbReference type="OrthoDB" id="9766423at2"/>
<evidence type="ECO:0000313" key="15">
    <source>
        <dbReference type="Proteomes" id="UP000321899"/>
    </source>
</evidence>
<evidence type="ECO:0000256" key="6">
    <source>
        <dbReference type="ARBA" id="ARBA00022556"/>
    </source>
</evidence>
<dbReference type="NCBIfam" id="TIGR00682">
    <property type="entry name" value="lpxK"/>
    <property type="match status" value="1"/>
</dbReference>
<keyword evidence="7 13" id="KW-0808">Transferase</keyword>
<accession>A0A5Q4VD54</accession>
<dbReference type="GO" id="GO:0009245">
    <property type="term" value="P:lipid A biosynthetic process"/>
    <property type="evidence" value="ECO:0007669"/>
    <property type="project" value="UniProtKB-UniRule"/>
</dbReference>
<dbReference type="EC" id="2.7.1.130" evidence="3 13"/>
<comment type="similarity">
    <text evidence="13">Belongs to the LpxK family.</text>
</comment>
<evidence type="ECO:0000256" key="11">
    <source>
        <dbReference type="ARBA" id="ARBA00023098"/>
    </source>
</evidence>
<keyword evidence="6 13" id="KW-0441">Lipid A biosynthesis</keyword>
<dbReference type="GO" id="GO:0009029">
    <property type="term" value="F:lipid-A 4'-kinase activity"/>
    <property type="evidence" value="ECO:0007669"/>
    <property type="project" value="UniProtKB-UniRule"/>
</dbReference>
<dbReference type="InterPro" id="IPR027417">
    <property type="entry name" value="P-loop_NTPase"/>
</dbReference>
<dbReference type="HAMAP" id="MF_00409">
    <property type="entry name" value="LpxK"/>
    <property type="match status" value="1"/>
</dbReference>
<feature type="binding site" evidence="13">
    <location>
        <begin position="61"/>
        <end position="68"/>
    </location>
    <ligand>
        <name>ATP</name>
        <dbReference type="ChEBI" id="CHEBI:30616"/>
    </ligand>
</feature>
<comment type="pathway">
    <text evidence="2 13">Glycolipid biosynthesis; lipid IV(A) biosynthesis; lipid IV(A) from (3R)-3-hydroxytetradecanoyl-[acyl-carrier-protein] and UDP-N-acetyl-alpha-D-glucosamine: step 6/6.</text>
</comment>
<evidence type="ECO:0000256" key="13">
    <source>
        <dbReference type="HAMAP-Rule" id="MF_00409"/>
    </source>
</evidence>
<dbReference type="GO" id="GO:0005524">
    <property type="term" value="F:ATP binding"/>
    <property type="evidence" value="ECO:0007669"/>
    <property type="project" value="UniProtKB-UniRule"/>
</dbReference>
<comment type="function">
    <text evidence="1 13">Transfers the gamma-phosphate of ATP to the 4'-position of a tetraacyldisaccharide 1-phosphate intermediate (termed DS-1-P) to form tetraacyldisaccharide 1,4'-bis-phosphate (lipid IVA).</text>
</comment>
<dbReference type="UniPathway" id="UPA00359">
    <property type="reaction ID" value="UER00482"/>
</dbReference>
<dbReference type="AlphaFoldDB" id="A0A5Q4VD54"/>
<evidence type="ECO:0000256" key="8">
    <source>
        <dbReference type="ARBA" id="ARBA00022741"/>
    </source>
</evidence>
<dbReference type="PANTHER" id="PTHR42724">
    <property type="entry name" value="TETRAACYLDISACCHARIDE 4'-KINASE"/>
    <property type="match status" value="1"/>
</dbReference>
<comment type="caution">
    <text evidence="14">The sequence shown here is derived from an EMBL/GenBank/DDBJ whole genome shotgun (WGS) entry which is preliminary data.</text>
</comment>
<evidence type="ECO:0000256" key="3">
    <source>
        <dbReference type="ARBA" id="ARBA00012071"/>
    </source>
</evidence>
<evidence type="ECO:0000256" key="10">
    <source>
        <dbReference type="ARBA" id="ARBA00022840"/>
    </source>
</evidence>